<dbReference type="STRING" id="1926881.BTJ39_11740"/>
<protein>
    <recommendedName>
        <fullName evidence="4 6">dTDP-4-dehydrorhamnose reductase</fullName>
        <ecNumber evidence="3 6">1.1.1.133</ecNumber>
    </recommendedName>
</protein>
<feature type="domain" description="RmlD-like substrate binding" evidence="7">
    <location>
        <begin position="1"/>
        <end position="285"/>
    </location>
</feature>
<dbReference type="NCBIfam" id="TIGR01214">
    <property type="entry name" value="rmlD"/>
    <property type="match status" value="1"/>
</dbReference>
<accession>A0A1S8YLF9</accession>
<evidence type="ECO:0000256" key="1">
    <source>
        <dbReference type="ARBA" id="ARBA00004781"/>
    </source>
</evidence>
<dbReference type="UniPathway" id="UPA00124"/>
<dbReference type="Gene3D" id="3.40.50.720">
    <property type="entry name" value="NAD(P)-binding Rossmann-like Domain"/>
    <property type="match status" value="1"/>
</dbReference>
<dbReference type="RefSeq" id="WP_078002892.1">
    <property type="nucleotide sequence ID" value="NZ_MRUL01000007.1"/>
</dbReference>
<dbReference type="EMBL" id="MRUL01000007">
    <property type="protein sequence ID" value="OON39705.1"/>
    <property type="molecule type" value="Genomic_DNA"/>
</dbReference>
<dbReference type="PANTHER" id="PTHR10491">
    <property type="entry name" value="DTDP-4-DEHYDRORHAMNOSE REDUCTASE"/>
    <property type="match status" value="1"/>
</dbReference>
<dbReference type="Gene3D" id="3.90.25.10">
    <property type="entry name" value="UDP-galactose 4-epimerase, domain 1"/>
    <property type="match status" value="1"/>
</dbReference>
<evidence type="ECO:0000259" key="7">
    <source>
        <dbReference type="Pfam" id="PF04321"/>
    </source>
</evidence>
<comment type="cofactor">
    <cofactor evidence="6">
        <name>Mg(2+)</name>
        <dbReference type="ChEBI" id="CHEBI:18420"/>
    </cofactor>
    <text evidence="6">Binds 1 Mg(2+) ion per monomer.</text>
</comment>
<comment type="pathway">
    <text evidence="1 6">Carbohydrate biosynthesis; dTDP-L-rhamnose biosynthesis.</text>
</comment>
<dbReference type="GO" id="GO:0008831">
    <property type="term" value="F:dTDP-4-dehydrorhamnose reductase activity"/>
    <property type="evidence" value="ECO:0007669"/>
    <property type="project" value="UniProtKB-EC"/>
</dbReference>
<evidence type="ECO:0000256" key="6">
    <source>
        <dbReference type="RuleBase" id="RU364082"/>
    </source>
</evidence>
<dbReference type="GO" id="GO:0019305">
    <property type="term" value="P:dTDP-rhamnose biosynthetic process"/>
    <property type="evidence" value="ECO:0007669"/>
    <property type="project" value="UniProtKB-UniPathway"/>
</dbReference>
<dbReference type="Proteomes" id="UP000190667">
    <property type="component" value="Unassembled WGS sequence"/>
</dbReference>
<comment type="catalytic activity">
    <reaction evidence="5 6">
        <text>dTDP-beta-L-rhamnose + NADP(+) = dTDP-4-dehydro-beta-L-rhamnose + NADPH + H(+)</text>
        <dbReference type="Rhea" id="RHEA:21796"/>
        <dbReference type="ChEBI" id="CHEBI:15378"/>
        <dbReference type="ChEBI" id="CHEBI:57510"/>
        <dbReference type="ChEBI" id="CHEBI:57783"/>
        <dbReference type="ChEBI" id="CHEBI:58349"/>
        <dbReference type="ChEBI" id="CHEBI:62830"/>
        <dbReference type="EC" id="1.1.1.133"/>
    </reaction>
</comment>
<name>A0A1S8YLF9_9GAMM</name>
<dbReference type="GO" id="GO:0009243">
    <property type="term" value="P:O antigen biosynthetic process"/>
    <property type="evidence" value="ECO:0007669"/>
    <property type="project" value="UniProtKB-UniPathway"/>
</dbReference>
<dbReference type="AlphaFoldDB" id="A0A1S8YLF9"/>
<evidence type="ECO:0000313" key="9">
    <source>
        <dbReference type="Proteomes" id="UP000190667"/>
    </source>
</evidence>
<dbReference type="CDD" id="cd05254">
    <property type="entry name" value="dTDP_HR_like_SDR_e"/>
    <property type="match status" value="1"/>
</dbReference>
<comment type="similarity">
    <text evidence="2 6">Belongs to the dTDP-4-dehydrorhamnose reductase family.</text>
</comment>
<dbReference type="OrthoDB" id="9803892at2"/>
<dbReference type="EC" id="1.1.1.133" evidence="3 6"/>
<evidence type="ECO:0000256" key="5">
    <source>
        <dbReference type="ARBA" id="ARBA00048200"/>
    </source>
</evidence>
<dbReference type="InterPro" id="IPR029903">
    <property type="entry name" value="RmlD-like-bd"/>
</dbReference>
<proteinExistence type="inferred from homology"/>
<reference evidence="8 9" key="1">
    <citation type="submission" date="2016-12" db="EMBL/GenBank/DDBJ databases">
        <title>Izhakiella australiana sp. nov. of genus Izhakiella isolated from Australian desert.</title>
        <authorList>
            <person name="Ji M."/>
        </authorList>
    </citation>
    <scope>NUCLEOTIDE SEQUENCE [LARGE SCALE GENOMIC DNA]</scope>
    <source>
        <strain evidence="8 9">D4N98</strain>
    </source>
</reference>
<dbReference type="PANTHER" id="PTHR10491:SF4">
    <property type="entry name" value="METHIONINE ADENOSYLTRANSFERASE 2 SUBUNIT BETA"/>
    <property type="match status" value="1"/>
</dbReference>
<keyword evidence="9" id="KW-1185">Reference proteome</keyword>
<dbReference type="SUPFAM" id="SSF51735">
    <property type="entry name" value="NAD(P)-binding Rossmann-fold domains"/>
    <property type="match status" value="1"/>
</dbReference>
<dbReference type="InterPro" id="IPR005913">
    <property type="entry name" value="dTDP_dehydrorham_reduct"/>
</dbReference>
<keyword evidence="6" id="KW-0560">Oxidoreductase</keyword>
<keyword evidence="6" id="KW-0521">NADP</keyword>
<dbReference type="UniPathway" id="UPA00281"/>
<sequence length="290" mass="31484">MKLMIVGAGGQVGRELMVSSPSGDEVRALDHRSLDVTDEAAVIREATIYQPDIIINASAYTAVDKAESEPELAFAVNKHGARHLAKAAESVGAALIHISTDYVFSGDKRACYVESDPTGPAGVYGASKLAGEEEVRQHCKRHIILRTAWVFGQYGNNFVKTMIKLAGERDRLTIVGDQYGGPTSAADIAAAIYIIVKKIAEKSHTAWGIYHYSGFPYVSWAEFAEALLMQAEASEVIARKPEISAIASSEWPTAAHRPANSRLDCSLIRQTFGIEPSDWQAALASIDKYR</sequence>
<comment type="function">
    <text evidence="6">Catalyzes the reduction of dTDP-6-deoxy-L-lyxo-4-hexulose to yield dTDP-L-rhamnose.</text>
</comment>
<evidence type="ECO:0000313" key="8">
    <source>
        <dbReference type="EMBL" id="OON39705.1"/>
    </source>
</evidence>
<evidence type="ECO:0000256" key="4">
    <source>
        <dbReference type="ARBA" id="ARBA00017099"/>
    </source>
</evidence>
<organism evidence="8 9">
    <name type="scientific">Izhakiella australiensis</name>
    <dbReference type="NCBI Taxonomy" id="1926881"/>
    <lineage>
        <taxon>Bacteria</taxon>
        <taxon>Pseudomonadati</taxon>
        <taxon>Pseudomonadota</taxon>
        <taxon>Gammaproteobacteria</taxon>
        <taxon>Enterobacterales</taxon>
        <taxon>Erwiniaceae</taxon>
        <taxon>Izhakiella</taxon>
    </lineage>
</organism>
<evidence type="ECO:0000256" key="3">
    <source>
        <dbReference type="ARBA" id="ARBA00012929"/>
    </source>
</evidence>
<dbReference type="InterPro" id="IPR036291">
    <property type="entry name" value="NAD(P)-bd_dom_sf"/>
</dbReference>
<comment type="caution">
    <text evidence="8">The sequence shown here is derived from an EMBL/GenBank/DDBJ whole genome shotgun (WGS) entry which is preliminary data.</text>
</comment>
<dbReference type="Pfam" id="PF04321">
    <property type="entry name" value="RmlD_sub_bind"/>
    <property type="match status" value="1"/>
</dbReference>
<gene>
    <name evidence="8" type="ORF">BTJ39_11740</name>
</gene>
<evidence type="ECO:0000256" key="2">
    <source>
        <dbReference type="ARBA" id="ARBA00010944"/>
    </source>
</evidence>